<evidence type="ECO:0000313" key="2">
    <source>
        <dbReference type="EMBL" id="SSD61214.1"/>
    </source>
</evidence>
<feature type="transmembrane region" description="Helical" evidence="1">
    <location>
        <begin position="21"/>
        <end position="39"/>
    </location>
</feature>
<feature type="transmembrane region" description="Helical" evidence="1">
    <location>
        <begin position="97"/>
        <end position="116"/>
    </location>
</feature>
<keyword evidence="1" id="KW-0472">Membrane</keyword>
<dbReference type="VEuPathDB" id="FungiDB:SCODWIG_02975"/>
<keyword evidence="1" id="KW-0812">Transmembrane</keyword>
<gene>
    <name evidence="2" type="ORF">SCODWIG_02975</name>
</gene>
<dbReference type="Proteomes" id="UP000262825">
    <property type="component" value="Unassembled WGS sequence"/>
</dbReference>
<reference evidence="3" key="1">
    <citation type="submission" date="2018-06" db="EMBL/GenBank/DDBJ databases">
        <authorList>
            <person name="Guldener U."/>
        </authorList>
    </citation>
    <scope>NUCLEOTIDE SEQUENCE [LARGE SCALE GENOMIC DNA]</scope>
    <source>
        <strain evidence="3">UTAD17</strain>
    </source>
</reference>
<dbReference type="AlphaFoldDB" id="A0A376B9K4"/>
<accession>A0A376B9K4</accession>
<protein>
    <submittedName>
        <fullName evidence="2">Uncharacterized protein</fullName>
    </submittedName>
</protein>
<feature type="transmembrane region" description="Helical" evidence="1">
    <location>
        <begin position="59"/>
        <end position="76"/>
    </location>
</feature>
<evidence type="ECO:0000313" key="3">
    <source>
        <dbReference type="Proteomes" id="UP000262825"/>
    </source>
</evidence>
<sequence>MVTKQLSLQTKYNILLKKRPLLVKILTGSVLSSLNELISTTLTSSKGNKTNLQVLYKKIILMMFYGGLINSPINHYGYKLLVSFTKNLKVKNSIRNLIQLCCSLTVITPIQVLLLIVTLTIVNLPILNANSALVSIKLFINDFKKILGLLQKNIKSKFPKVYLSSLISSTLFVSFAQHYLQPENWSIFFSFAYTALNTSQNIYIKLKQKEEKESEQDNLAKKN</sequence>
<keyword evidence="3" id="KW-1185">Reference proteome</keyword>
<organism evidence="2 3">
    <name type="scientific">Saccharomycodes ludwigii</name>
    <dbReference type="NCBI Taxonomy" id="36035"/>
    <lineage>
        <taxon>Eukaryota</taxon>
        <taxon>Fungi</taxon>
        <taxon>Dikarya</taxon>
        <taxon>Ascomycota</taxon>
        <taxon>Saccharomycotina</taxon>
        <taxon>Saccharomycetes</taxon>
        <taxon>Saccharomycodales</taxon>
        <taxon>Saccharomycodaceae</taxon>
        <taxon>Saccharomycodes</taxon>
    </lineage>
</organism>
<proteinExistence type="predicted"/>
<name>A0A376B9K4_9ASCO</name>
<dbReference type="EMBL" id="UFAJ01000607">
    <property type="protein sequence ID" value="SSD61214.1"/>
    <property type="molecule type" value="Genomic_DNA"/>
</dbReference>
<keyword evidence="1" id="KW-1133">Transmembrane helix</keyword>
<evidence type="ECO:0000256" key="1">
    <source>
        <dbReference type="SAM" id="Phobius"/>
    </source>
</evidence>